<reference evidence="3 4" key="1">
    <citation type="submission" date="2022-04" db="EMBL/GenBank/DDBJ databases">
        <title>Spirosoma sp. strain RP8 genome sequencing and assembly.</title>
        <authorList>
            <person name="Jung Y."/>
        </authorList>
    </citation>
    <scope>NUCLEOTIDE SEQUENCE [LARGE SCALE GENOMIC DNA]</scope>
    <source>
        <strain evidence="3 4">RP8</strain>
    </source>
</reference>
<dbReference type="RefSeq" id="WP_248477070.1">
    <property type="nucleotide sequence ID" value="NZ_JALPRF010000002.1"/>
</dbReference>
<dbReference type="EMBL" id="JALPRF010000002">
    <property type="protein sequence ID" value="MCK8492453.1"/>
    <property type="molecule type" value="Genomic_DNA"/>
</dbReference>
<protein>
    <submittedName>
        <fullName evidence="3">CbtB-domain containing protein</fullName>
    </submittedName>
</protein>
<keyword evidence="1" id="KW-0175">Coiled coil</keyword>
<feature type="coiled-coil region" evidence="1">
    <location>
        <begin position="33"/>
        <end position="67"/>
    </location>
</feature>
<evidence type="ECO:0000313" key="4">
    <source>
        <dbReference type="Proteomes" id="UP001202180"/>
    </source>
</evidence>
<gene>
    <name evidence="3" type="ORF">M0L20_11370</name>
</gene>
<evidence type="ECO:0000313" key="3">
    <source>
        <dbReference type="EMBL" id="MCK8492453.1"/>
    </source>
</evidence>
<keyword evidence="4" id="KW-1185">Reference proteome</keyword>
<keyword evidence="2" id="KW-0812">Transmembrane</keyword>
<feature type="transmembrane region" description="Helical" evidence="2">
    <location>
        <begin position="6"/>
        <end position="30"/>
    </location>
</feature>
<organism evidence="3 4">
    <name type="scientific">Spirosoma liriopis</name>
    <dbReference type="NCBI Taxonomy" id="2937440"/>
    <lineage>
        <taxon>Bacteria</taxon>
        <taxon>Pseudomonadati</taxon>
        <taxon>Bacteroidota</taxon>
        <taxon>Cytophagia</taxon>
        <taxon>Cytophagales</taxon>
        <taxon>Cytophagaceae</taxon>
        <taxon>Spirosoma</taxon>
    </lineage>
</organism>
<dbReference type="Proteomes" id="UP001202180">
    <property type="component" value="Unassembled WGS sequence"/>
</dbReference>
<accession>A0ABT0HJW4</accession>
<evidence type="ECO:0000256" key="1">
    <source>
        <dbReference type="SAM" id="Coils"/>
    </source>
</evidence>
<evidence type="ECO:0000256" key="2">
    <source>
        <dbReference type="SAM" id="Phobius"/>
    </source>
</evidence>
<keyword evidence="2" id="KW-0472">Membrane</keyword>
<sequence>MSASRGVVYSLLTVVFVLLLGIAALLMVAYSRHQRLEDTTHDLRRSLDQQDRQIKNLQQRLENCDTVDSVAPIDTSWQLSPRDSKHVVSHN</sequence>
<keyword evidence="2" id="KW-1133">Transmembrane helix</keyword>
<name>A0ABT0HJW4_9BACT</name>
<proteinExistence type="predicted"/>
<comment type="caution">
    <text evidence="3">The sequence shown here is derived from an EMBL/GenBank/DDBJ whole genome shotgun (WGS) entry which is preliminary data.</text>
</comment>